<dbReference type="SMART" id="SM00184">
    <property type="entry name" value="RING"/>
    <property type="match status" value="2"/>
</dbReference>
<evidence type="ECO:0000256" key="6">
    <source>
        <dbReference type="ARBA" id="ARBA00012483"/>
    </source>
</evidence>
<evidence type="ECO:0000256" key="7">
    <source>
        <dbReference type="ARBA" id="ARBA00022679"/>
    </source>
</evidence>
<dbReference type="CDD" id="cd16489">
    <property type="entry name" value="mRING-CH-C4HC2H_ZNRF"/>
    <property type="match status" value="1"/>
</dbReference>
<dbReference type="EMBL" id="LT635758">
    <property type="protein sequence ID" value="SGZ51776.1"/>
    <property type="molecule type" value="Genomic_DNA"/>
</dbReference>
<dbReference type="GO" id="GO:0005768">
    <property type="term" value="C:endosome"/>
    <property type="evidence" value="ECO:0007669"/>
    <property type="project" value="UniProtKB-SubCell"/>
</dbReference>
<comment type="subcellular location">
    <subcellularLocation>
        <location evidence="3">Endosome</location>
    </subcellularLocation>
    <subcellularLocation>
        <location evidence="4">Lysosome</location>
    </subcellularLocation>
    <subcellularLocation>
        <location evidence="2">Membrane</location>
        <topology evidence="2">Peripheral membrane protein</topology>
    </subcellularLocation>
</comment>
<keyword evidence="11 17" id="KW-0863">Zinc-finger</keyword>
<keyword evidence="10" id="KW-0967">Endosome</keyword>
<name>A0A1L0D703_9ASCO</name>
<evidence type="ECO:0000256" key="1">
    <source>
        <dbReference type="ARBA" id="ARBA00000900"/>
    </source>
</evidence>
<evidence type="ECO:0000256" key="11">
    <source>
        <dbReference type="ARBA" id="ARBA00022771"/>
    </source>
</evidence>
<dbReference type="InterPro" id="IPR000306">
    <property type="entry name" value="Znf_FYVE"/>
</dbReference>
<dbReference type="GO" id="GO:0070936">
    <property type="term" value="P:protein K48-linked ubiquitination"/>
    <property type="evidence" value="ECO:0007669"/>
    <property type="project" value="TreeGrafter"/>
</dbReference>
<dbReference type="Pfam" id="PF13639">
    <property type="entry name" value="zf-RING_2"/>
    <property type="match status" value="1"/>
</dbReference>
<evidence type="ECO:0000256" key="12">
    <source>
        <dbReference type="ARBA" id="ARBA00022786"/>
    </source>
</evidence>
<dbReference type="AlphaFoldDB" id="A0A1L0D703"/>
<keyword evidence="22" id="KW-1185">Reference proteome</keyword>
<keyword evidence="7" id="KW-0808">Transferase</keyword>
<dbReference type="InterPro" id="IPR011011">
    <property type="entry name" value="Znf_FYVE_PHD"/>
</dbReference>
<dbReference type="SUPFAM" id="SSF57850">
    <property type="entry name" value="RING/U-box"/>
    <property type="match status" value="1"/>
</dbReference>
<dbReference type="InterPro" id="IPR001841">
    <property type="entry name" value="Znf_RING"/>
</dbReference>
<dbReference type="SUPFAM" id="SSF57903">
    <property type="entry name" value="FYVE/PHD zinc finger"/>
    <property type="match status" value="1"/>
</dbReference>
<evidence type="ECO:0000256" key="10">
    <source>
        <dbReference type="ARBA" id="ARBA00022753"/>
    </source>
</evidence>
<evidence type="ECO:0000256" key="8">
    <source>
        <dbReference type="ARBA" id="ARBA00022707"/>
    </source>
</evidence>
<comment type="pathway">
    <text evidence="5">Protein modification; protein ubiquitination.</text>
</comment>
<evidence type="ECO:0000256" key="16">
    <source>
        <dbReference type="ARBA" id="ARBA00023288"/>
    </source>
</evidence>
<evidence type="ECO:0000259" key="20">
    <source>
        <dbReference type="PROSITE" id="PS50178"/>
    </source>
</evidence>
<dbReference type="GO" id="GO:0032266">
    <property type="term" value="F:phosphatidylinositol-3-phosphate binding"/>
    <property type="evidence" value="ECO:0007669"/>
    <property type="project" value="UniProtKB-ARBA"/>
</dbReference>
<dbReference type="Gene3D" id="3.30.40.10">
    <property type="entry name" value="Zinc/RING finger domain, C3HC4 (zinc finger)"/>
    <property type="match status" value="2"/>
</dbReference>
<keyword evidence="13" id="KW-0862">Zinc</keyword>
<dbReference type="SMART" id="SM00064">
    <property type="entry name" value="FYVE"/>
    <property type="match status" value="1"/>
</dbReference>
<protein>
    <recommendedName>
        <fullName evidence="6">RING-type E3 ubiquitin transferase</fullName>
        <ecNumber evidence="6">2.3.2.27</ecNumber>
    </recommendedName>
</protein>
<dbReference type="PANTHER" id="PTHR46661:SF4">
    <property type="entry name" value="RING-TYPE DOMAIN-CONTAINING PROTEIN"/>
    <property type="match status" value="1"/>
</dbReference>
<dbReference type="PROSITE" id="PS50089">
    <property type="entry name" value="ZF_RING_2"/>
    <property type="match status" value="1"/>
</dbReference>
<keyword evidence="8" id="KW-0519">Myristate</keyword>
<evidence type="ECO:0000256" key="2">
    <source>
        <dbReference type="ARBA" id="ARBA00004170"/>
    </source>
</evidence>
<dbReference type="Pfam" id="PF01363">
    <property type="entry name" value="FYVE"/>
    <property type="match status" value="1"/>
</dbReference>
<feature type="region of interest" description="Disordered" evidence="18">
    <location>
        <begin position="98"/>
        <end position="117"/>
    </location>
</feature>
<dbReference type="InterPro" id="IPR051878">
    <property type="entry name" value="ZNRF_ubiq-protein_ligase"/>
</dbReference>
<evidence type="ECO:0000256" key="3">
    <source>
        <dbReference type="ARBA" id="ARBA00004177"/>
    </source>
</evidence>
<keyword evidence="14" id="KW-0472">Membrane</keyword>
<dbReference type="STRING" id="45354.A0A1L0D703"/>
<dbReference type="InterPro" id="IPR013083">
    <property type="entry name" value="Znf_RING/FYVE/PHD"/>
</dbReference>
<evidence type="ECO:0000256" key="13">
    <source>
        <dbReference type="ARBA" id="ARBA00022833"/>
    </source>
</evidence>
<evidence type="ECO:0000256" key="17">
    <source>
        <dbReference type="PROSITE-ProRule" id="PRU00175"/>
    </source>
</evidence>
<dbReference type="GO" id="GO:0008270">
    <property type="term" value="F:zinc ion binding"/>
    <property type="evidence" value="ECO:0007669"/>
    <property type="project" value="UniProtKB-KW"/>
</dbReference>
<feature type="domain" description="RING-type" evidence="19">
    <location>
        <begin position="273"/>
        <end position="315"/>
    </location>
</feature>
<evidence type="ECO:0000313" key="22">
    <source>
        <dbReference type="Proteomes" id="UP000182334"/>
    </source>
</evidence>
<feature type="domain" description="FYVE-type" evidence="20">
    <location>
        <begin position="10"/>
        <end position="83"/>
    </location>
</feature>
<dbReference type="EC" id="2.3.2.27" evidence="6"/>
<keyword evidence="12" id="KW-0833">Ubl conjugation pathway</keyword>
<gene>
    <name evidence="21" type="ORF">SAMEA4029010_CIC11G00000003417</name>
</gene>
<evidence type="ECO:0000313" key="21">
    <source>
        <dbReference type="EMBL" id="SGZ51776.1"/>
    </source>
</evidence>
<dbReference type="PANTHER" id="PTHR46661">
    <property type="entry name" value="E3 UBIQUITIN-PROTEIN LIGASE ZNRF1-LIKE PROTEIN"/>
    <property type="match status" value="1"/>
</dbReference>
<evidence type="ECO:0000256" key="14">
    <source>
        <dbReference type="ARBA" id="ARBA00023136"/>
    </source>
</evidence>
<dbReference type="PROSITE" id="PS50178">
    <property type="entry name" value="ZF_FYVE"/>
    <property type="match status" value="1"/>
</dbReference>
<sequence>MSETPIWQPDSDASSCVLCDTQFTLFNRRHHCRKCGRVVCATCSAQHINYFPNSRVLLPDNTLVRAIPQDHYRTCDECVEEVRMIRRALFESPISEALPSASHARSPDLEDTPEFERHSGASITKYASRVGTAAMDLTSTLDTRNGDTDSDDNLCPVCGVDLLKLYVSEVKLKRRESSHSDYEAFKESHISECLVAFDFANDHNRLGSPPGASSTRNRMLVYNIPPFPKPSYEIIDVHQSTSVDTLPQLDTACGLVTSNSTVQLEKDVTDLECVICLEELRPGDKVGRLECLCVFHYKCIKDWFNKKGYGECPVHFLHH</sequence>
<reference evidence="21 22" key="1">
    <citation type="submission" date="2016-10" db="EMBL/GenBank/DDBJ databases">
        <authorList>
            <person name="de Groot N.N."/>
        </authorList>
    </citation>
    <scope>NUCLEOTIDE SEQUENCE [LARGE SCALE GENOMIC DNA]</scope>
    <source>
        <strain evidence="21 22">CBS 141442</strain>
    </source>
</reference>
<dbReference type="GO" id="GO:0043161">
    <property type="term" value="P:proteasome-mediated ubiquitin-dependent protein catabolic process"/>
    <property type="evidence" value="ECO:0007669"/>
    <property type="project" value="TreeGrafter"/>
</dbReference>
<evidence type="ECO:0000256" key="18">
    <source>
        <dbReference type="SAM" id="MobiDB-lite"/>
    </source>
</evidence>
<dbReference type="Proteomes" id="UP000182334">
    <property type="component" value="Chromosome III"/>
</dbReference>
<keyword evidence="9" id="KW-0479">Metal-binding</keyword>
<dbReference type="InterPro" id="IPR017455">
    <property type="entry name" value="Znf_FYVE-rel"/>
</dbReference>
<evidence type="ECO:0000256" key="5">
    <source>
        <dbReference type="ARBA" id="ARBA00004906"/>
    </source>
</evidence>
<proteinExistence type="predicted"/>
<evidence type="ECO:0000256" key="4">
    <source>
        <dbReference type="ARBA" id="ARBA00004371"/>
    </source>
</evidence>
<organism evidence="21 22">
    <name type="scientific">Sungouiella intermedia</name>
    <dbReference type="NCBI Taxonomy" id="45354"/>
    <lineage>
        <taxon>Eukaryota</taxon>
        <taxon>Fungi</taxon>
        <taxon>Dikarya</taxon>
        <taxon>Ascomycota</taxon>
        <taxon>Saccharomycotina</taxon>
        <taxon>Pichiomycetes</taxon>
        <taxon>Metschnikowiaceae</taxon>
        <taxon>Sungouiella</taxon>
    </lineage>
</organism>
<dbReference type="GO" id="GO:0016020">
    <property type="term" value="C:membrane"/>
    <property type="evidence" value="ECO:0007669"/>
    <property type="project" value="UniProtKB-SubCell"/>
</dbReference>
<accession>A0A1L0D703</accession>
<evidence type="ECO:0000259" key="19">
    <source>
        <dbReference type="PROSITE" id="PS50089"/>
    </source>
</evidence>
<evidence type="ECO:0000256" key="15">
    <source>
        <dbReference type="ARBA" id="ARBA00023228"/>
    </source>
</evidence>
<comment type="catalytic activity">
    <reaction evidence="1">
        <text>S-ubiquitinyl-[E2 ubiquitin-conjugating enzyme]-L-cysteine + [acceptor protein]-L-lysine = [E2 ubiquitin-conjugating enzyme]-L-cysteine + N(6)-ubiquitinyl-[acceptor protein]-L-lysine.</text>
        <dbReference type="EC" id="2.3.2.27"/>
    </reaction>
</comment>
<dbReference type="GO" id="GO:0061630">
    <property type="term" value="F:ubiquitin protein ligase activity"/>
    <property type="evidence" value="ECO:0007669"/>
    <property type="project" value="UniProtKB-EC"/>
</dbReference>
<evidence type="ECO:0000256" key="9">
    <source>
        <dbReference type="ARBA" id="ARBA00022723"/>
    </source>
</evidence>
<keyword evidence="15" id="KW-0458">Lysosome</keyword>
<dbReference type="OrthoDB" id="660555at2759"/>
<keyword evidence="16" id="KW-0449">Lipoprotein</keyword>